<reference evidence="1 2" key="1">
    <citation type="journal article" date="2007" name="Appl. Environ. Microbiol.">
        <title>Isolation of key methanogens for global methane emission from rice paddy fields: a novel isolate affiliated with the clone cluster rice cluster I.</title>
        <authorList>
            <person name="Sakai S."/>
            <person name="Imachi H."/>
            <person name="Sekiguchi Y."/>
            <person name="Ohashi A."/>
            <person name="Harada H."/>
            <person name="Kamagata Y."/>
        </authorList>
    </citation>
    <scope>NUCLEOTIDE SEQUENCE [LARGE SCALE GENOMIC DNA]</scope>
    <source>
        <strain evidence="2">DSM 17711 / JCM 13418 / NBRC 101707 / SANAE</strain>
    </source>
</reference>
<evidence type="ECO:0000313" key="2">
    <source>
        <dbReference type="Proteomes" id="UP000001882"/>
    </source>
</evidence>
<dbReference type="EMBL" id="AP011532">
    <property type="protein sequence ID" value="BAI62972.1"/>
    <property type="molecule type" value="Genomic_DNA"/>
</dbReference>
<dbReference type="GO" id="GO:0016799">
    <property type="term" value="F:hydrolase activity, hydrolyzing N-glycosyl compounds"/>
    <property type="evidence" value="ECO:0007669"/>
    <property type="project" value="InterPro"/>
</dbReference>
<reference evidence="1 2" key="2">
    <citation type="journal article" date="2008" name="Int. J. Syst. Evol. Microbiol.">
        <title>Methanocella paludicola gen. nov., sp. nov., a methane-producing archaeon, the first isolate of the lineage 'Rice Cluster I', and proposal of the new archaeal order Methanocellales ord. nov.</title>
        <authorList>
            <person name="Sakai S."/>
            <person name="Imachi H."/>
            <person name="Hanada S."/>
            <person name="Ohashi A."/>
            <person name="Harada H."/>
            <person name="Kamagata Y."/>
        </authorList>
    </citation>
    <scope>NUCLEOTIDE SEQUENCE [LARGE SCALE GENOMIC DNA]</scope>
    <source>
        <strain evidence="2">DSM 17711 / JCM 13418 / NBRC 101707 / SANAE</strain>
    </source>
</reference>
<dbReference type="InParanoid" id="D1Z2Q0"/>
<organism evidence="1 2">
    <name type="scientific">Methanocella paludicola (strain DSM 17711 / JCM 13418 / NBRC 101707 / SANAE)</name>
    <dbReference type="NCBI Taxonomy" id="304371"/>
    <lineage>
        <taxon>Archaea</taxon>
        <taxon>Methanobacteriati</taxon>
        <taxon>Methanobacteriota</taxon>
        <taxon>Stenosarchaea group</taxon>
        <taxon>Methanomicrobia</taxon>
        <taxon>Methanocellales</taxon>
        <taxon>Methanocellaceae</taxon>
        <taxon>Methanocella</taxon>
    </lineage>
</organism>
<dbReference type="Gene3D" id="1.10.1670.10">
    <property type="entry name" value="Helix-hairpin-Helix base-excision DNA repair enzymes (C-terminal)"/>
    <property type="match status" value="1"/>
</dbReference>
<dbReference type="GO" id="GO:0003906">
    <property type="term" value="F:DNA-(apurinic or apyrimidinic site) endonuclease activity"/>
    <property type="evidence" value="ECO:0007669"/>
    <property type="project" value="InterPro"/>
</dbReference>
<evidence type="ECO:0000313" key="1">
    <source>
        <dbReference type="EMBL" id="BAI62972.1"/>
    </source>
</evidence>
<proteinExistence type="predicted"/>
<dbReference type="Proteomes" id="UP000001882">
    <property type="component" value="Chromosome"/>
</dbReference>
<dbReference type="AlphaFoldDB" id="D1Z2Q0"/>
<dbReference type="eggNOG" id="arCOG04357">
    <property type="taxonomic scope" value="Archaea"/>
</dbReference>
<dbReference type="GeneID" id="8682817"/>
<dbReference type="GO" id="GO:0006281">
    <property type="term" value="P:DNA repair"/>
    <property type="evidence" value="ECO:0007669"/>
    <property type="project" value="UniProtKB-KW"/>
</dbReference>
<dbReference type="STRING" id="304371.MCP_2900"/>
<evidence type="ECO:0008006" key="3">
    <source>
        <dbReference type="Google" id="ProtNLM"/>
    </source>
</evidence>
<dbReference type="InterPro" id="IPR023170">
    <property type="entry name" value="HhH_base_excis_C"/>
</dbReference>
<dbReference type="KEGG" id="mpd:MCP_2900"/>
<reference evidence="2" key="3">
    <citation type="journal article" date="2011" name="PLoS ONE">
        <title>Genome sequence of a mesophilic hydrogenotrophic methanogen Methanocella paludicola, the first cultivated representative of the order Methanocellales.</title>
        <authorList>
            <person name="Sakai S."/>
            <person name="Takaki Y."/>
            <person name="Shimamura S."/>
            <person name="Sekine M."/>
            <person name="Tajima T."/>
            <person name="Kosugi H."/>
            <person name="Ichikawa N."/>
            <person name="Tasumi E."/>
            <person name="Hiraki A.T."/>
            <person name="Shimizu A."/>
            <person name="Kato Y."/>
            <person name="Nishiko R."/>
            <person name="Mori K."/>
            <person name="Fujita N."/>
            <person name="Imachi H."/>
            <person name="Takai K."/>
        </authorList>
    </citation>
    <scope>NUCLEOTIDE SEQUENCE [LARGE SCALE GENOMIC DNA]</scope>
    <source>
        <strain evidence="2">DSM 17711 / JCM 13418 / NBRC 101707 / SANAE</strain>
    </source>
</reference>
<accession>D1Z2Q0</accession>
<keyword evidence="2" id="KW-1185">Reference proteome</keyword>
<sequence length="256" mass="29593">MPERVEPVRFNRPFDFNKGQMDILGGFVSKYYDSTRERMPVPGAWRAMGGEELWKHLVRIIVAMGRSAPSYRLIESPDFDLLTIRSMKAFQECSGPDALIKRTHSALTKYNVRYCSPGKETSLKAQAMVNNLNEPAIVNGNELVLIRNMRKAPDPRFYLMDTVHGYGMKSASEFLTETGYSQGYLAFDSRLKRAFTLLFNRDFDRRISTPRDYMDFEAVFREEICPELGVKPSELDAILFWNYGDILKSLKRRQNK</sequence>
<protein>
    <recommendedName>
        <fullName evidence="3">5-hmdU DNA kinase helical domain-containing protein</fullName>
    </recommendedName>
</protein>
<dbReference type="RefSeq" id="WP_012901642.1">
    <property type="nucleotide sequence ID" value="NC_013665.1"/>
</dbReference>
<gene>
    <name evidence="1" type="ordered locus">MCP_2900</name>
</gene>
<name>D1Z2Q0_METPS</name>